<evidence type="ECO:0000313" key="2">
    <source>
        <dbReference type="EMBL" id="JAD62209.1"/>
    </source>
</evidence>
<name>A0A0A9BE25_ARUDO</name>
<dbReference type="AlphaFoldDB" id="A0A0A9BE25"/>
<dbReference type="EMBL" id="GBRH01235686">
    <property type="protein sequence ID" value="JAD62209.1"/>
    <property type="molecule type" value="Transcribed_RNA"/>
</dbReference>
<feature type="region of interest" description="Disordered" evidence="1">
    <location>
        <begin position="1"/>
        <end position="64"/>
    </location>
</feature>
<accession>A0A0A9BE25</accession>
<protein>
    <submittedName>
        <fullName evidence="2">Uncharacterized protein</fullName>
    </submittedName>
</protein>
<organism evidence="2">
    <name type="scientific">Arundo donax</name>
    <name type="common">Giant reed</name>
    <name type="synonym">Donax arundinaceus</name>
    <dbReference type="NCBI Taxonomy" id="35708"/>
    <lineage>
        <taxon>Eukaryota</taxon>
        <taxon>Viridiplantae</taxon>
        <taxon>Streptophyta</taxon>
        <taxon>Embryophyta</taxon>
        <taxon>Tracheophyta</taxon>
        <taxon>Spermatophyta</taxon>
        <taxon>Magnoliopsida</taxon>
        <taxon>Liliopsida</taxon>
        <taxon>Poales</taxon>
        <taxon>Poaceae</taxon>
        <taxon>PACMAD clade</taxon>
        <taxon>Arundinoideae</taxon>
        <taxon>Arundineae</taxon>
        <taxon>Arundo</taxon>
    </lineage>
</organism>
<sequence>MAKHPEVGGVATPRTEQEPAAAAGMARPPRAAGTDREGPGIWAGKGKGGRSVEWSGVGWESADA</sequence>
<evidence type="ECO:0000256" key="1">
    <source>
        <dbReference type="SAM" id="MobiDB-lite"/>
    </source>
</evidence>
<feature type="compositionally biased region" description="Low complexity" evidence="1">
    <location>
        <begin position="19"/>
        <end position="32"/>
    </location>
</feature>
<proteinExistence type="predicted"/>
<reference evidence="2" key="2">
    <citation type="journal article" date="2015" name="Data Brief">
        <title>Shoot transcriptome of the giant reed, Arundo donax.</title>
        <authorList>
            <person name="Barrero R.A."/>
            <person name="Guerrero F.D."/>
            <person name="Moolhuijzen P."/>
            <person name="Goolsby J.A."/>
            <person name="Tidwell J."/>
            <person name="Bellgard S.E."/>
            <person name="Bellgard M.I."/>
        </authorList>
    </citation>
    <scope>NUCLEOTIDE SEQUENCE</scope>
    <source>
        <tissue evidence="2">Shoot tissue taken approximately 20 cm above the soil surface</tissue>
    </source>
</reference>
<reference evidence="2" key="1">
    <citation type="submission" date="2014-09" db="EMBL/GenBank/DDBJ databases">
        <authorList>
            <person name="Magalhaes I.L.F."/>
            <person name="Oliveira U."/>
            <person name="Santos F.R."/>
            <person name="Vidigal T.H.D.A."/>
            <person name="Brescovit A.D."/>
            <person name="Santos A.J."/>
        </authorList>
    </citation>
    <scope>NUCLEOTIDE SEQUENCE</scope>
    <source>
        <tissue evidence="2">Shoot tissue taken approximately 20 cm above the soil surface</tissue>
    </source>
</reference>